<reference evidence="1 2" key="1">
    <citation type="submission" date="2021-06" db="EMBL/GenBank/DDBJ databases">
        <title>Bacillus sp. RD4P76, an endophyte from a halophyte.</title>
        <authorList>
            <person name="Sun J.-Q."/>
        </authorList>
    </citation>
    <scope>NUCLEOTIDE SEQUENCE [LARGE SCALE GENOMIC DNA]</scope>
    <source>
        <strain evidence="1 2">JCM 17098</strain>
    </source>
</reference>
<comment type="caution">
    <text evidence="1">The sequence shown here is derived from an EMBL/GenBank/DDBJ whole genome shotgun (WGS) entry which is preliminary data.</text>
</comment>
<evidence type="ECO:0000313" key="1">
    <source>
        <dbReference type="EMBL" id="MBU9723988.1"/>
    </source>
</evidence>
<evidence type="ECO:0000313" key="2">
    <source>
        <dbReference type="Proteomes" id="UP000790580"/>
    </source>
</evidence>
<proteinExistence type="predicted"/>
<evidence type="ECO:0008006" key="3">
    <source>
        <dbReference type="Google" id="ProtNLM"/>
    </source>
</evidence>
<accession>A0ABS6JZH1</accession>
<dbReference type="RefSeq" id="WP_088075051.1">
    <property type="nucleotide sequence ID" value="NZ_JAHQCR010000088.1"/>
</dbReference>
<dbReference type="Gene3D" id="3.40.50.300">
    <property type="entry name" value="P-loop containing nucleotide triphosphate hydrolases"/>
    <property type="match status" value="1"/>
</dbReference>
<organism evidence="1 2">
    <name type="scientific">Evansella alkalicola</name>
    <dbReference type="NCBI Taxonomy" id="745819"/>
    <lineage>
        <taxon>Bacteria</taxon>
        <taxon>Bacillati</taxon>
        <taxon>Bacillota</taxon>
        <taxon>Bacilli</taxon>
        <taxon>Bacillales</taxon>
        <taxon>Bacillaceae</taxon>
        <taxon>Evansella</taxon>
    </lineage>
</organism>
<dbReference type="SUPFAM" id="SSF52540">
    <property type="entry name" value="P-loop containing nucleoside triphosphate hydrolases"/>
    <property type="match status" value="1"/>
</dbReference>
<dbReference type="EMBL" id="JAHQCR010000088">
    <property type="protein sequence ID" value="MBU9723988.1"/>
    <property type="molecule type" value="Genomic_DNA"/>
</dbReference>
<gene>
    <name evidence="1" type="ORF">KS407_21425</name>
</gene>
<keyword evidence="2" id="KW-1185">Reference proteome</keyword>
<protein>
    <recommendedName>
        <fullName evidence="3">ATP-binding protein</fullName>
    </recommendedName>
</protein>
<dbReference type="Proteomes" id="UP000790580">
    <property type="component" value="Unassembled WGS sequence"/>
</dbReference>
<dbReference type="InterPro" id="IPR027417">
    <property type="entry name" value="P-loop_NTPase"/>
</dbReference>
<sequence>MERKLIIITGHFGSGKTELAMFYASKIVKTSKRPVALCDLDVINPYFRSRDYGKELSVEGVRLIAPKGELLKADLPIVTGEVAGVIENDHSHVIIDVGGDKDGALSLGQFSHLIKNRPYEFWFVLNANRPYVSTKLGIINTINEIENASRLKVTGIINNTHLGEDDYGPEEVVKGESLALQASMDLGIPFLFSLISNEVRKRWGRNEYTTSFKDVEYFDRKLLAPWSK</sequence>
<name>A0ABS6JZH1_9BACI</name>